<evidence type="ECO:0000313" key="2">
    <source>
        <dbReference type="Proteomes" id="UP001207468"/>
    </source>
</evidence>
<comment type="caution">
    <text evidence="1">The sequence shown here is derived from an EMBL/GenBank/DDBJ whole genome shotgun (WGS) entry which is preliminary data.</text>
</comment>
<reference evidence="1" key="1">
    <citation type="submission" date="2021-03" db="EMBL/GenBank/DDBJ databases">
        <title>Evolutionary priming and transition to the ectomycorrhizal habit in an iconic lineage of mushroom-forming fungi: is preadaptation a requirement?</title>
        <authorList>
            <consortium name="DOE Joint Genome Institute"/>
            <person name="Looney B.P."/>
            <person name="Miyauchi S."/>
            <person name="Morin E."/>
            <person name="Drula E."/>
            <person name="Courty P.E."/>
            <person name="Chicoki N."/>
            <person name="Fauchery L."/>
            <person name="Kohler A."/>
            <person name="Kuo A."/>
            <person name="LaButti K."/>
            <person name="Pangilinan J."/>
            <person name="Lipzen A."/>
            <person name="Riley R."/>
            <person name="Andreopoulos W."/>
            <person name="He G."/>
            <person name="Johnson J."/>
            <person name="Barry K.W."/>
            <person name="Grigoriev I.V."/>
            <person name="Nagy L."/>
            <person name="Hibbett D."/>
            <person name="Henrissat B."/>
            <person name="Matheny P.B."/>
            <person name="Labbe J."/>
            <person name="Martin A.F."/>
        </authorList>
    </citation>
    <scope>NUCLEOTIDE SEQUENCE</scope>
    <source>
        <strain evidence="1">BPL698</strain>
    </source>
</reference>
<evidence type="ECO:0000313" key="1">
    <source>
        <dbReference type="EMBL" id="KAI9453286.1"/>
    </source>
</evidence>
<keyword evidence="2" id="KW-1185">Reference proteome</keyword>
<dbReference type="Proteomes" id="UP001207468">
    <property type="component" value="Unassembled WGS sequence"/>
</dbReference>
<organism evidence="1 2">
    <name type="scientific">Russula earlei</name>
    <dbReference type="NCBI Taxonomy" id="71964"/>
    <lineage>
        <taxon>Eukaryota</taxon>
        <taxon>Fungi</taxon>
        <taxon>Dikarya</taxon>
        <taxon>Basidiomycota</taxon>
        <taxon>Agaricomycotina</taxon>
        <taxon>Agaricomycetes</taxon>
        <taxon>Russulales</taxon>
        <taxon>Russulaceae</taxon>
        <taxon>Russula</taxon>
    </lineage>
</organism>
<dbReference type="EMBL" id="JAGFNK010000310">
    <property type="protein sequence ID" value="KAI9453286.1"/>
    <property type="molecule type" value="Genomic_DNA"/>
</dbReference>
<accession>A0ACC0TXZ7</accession>
<name>A0ACC0TXZ7_9AGAM</name>
<gene>
    <name evidence="1" type="ORF">F5148DRAFT_1233692</name>
</gene>
<proteinExistence type="predicted"/>
<protein>
    <submittedName>
        <fullName evidence="1">Uncharacterized protein</fullName>
    </submittedName>
</protein>
<sequence length="495" mass="56189">MAQVLPRPVSAEKQVPSYFRSRHIPRRFRGLLLGLFFLAVFAFLIHSHYFLSDPVDPVDPVYFLHGLPKPEPGPNPPRFFEWYEREKRLPQHNPDLPYPQGRDGSYIRFANQGNSVGWGNIMQEVILNAHLAYLSKRTYVFENYTWDMTPGDFSNFQGKPIPARVPLTSLLSGPTAGDPFPSSADTPPAVIPEFFYTVCPTPTIIHRDEVNGLLPGASASSLFHAWIDKLEHIEDRCVEIQRGTWQVFDLWLFGDSSRLLDLWPSLSTSPIMTHFSWSPLIIAALVANADVIHPALSSATSSSFMPHSNPAPLAGLLALHVRRGDYIDHCVHLTTWSAVYMGFNGFPGLPDKFPPPPPYGPDNVPPEEVVRYNRHCFPDINQIVTRVREVRVSLLPTTSLTRVYVMTNGKPDWLRELKDALQEDARREGLDEWDHIGTSRDLRLTREQRHNSQALDMAVAQRAEVFIGNGFSTMTSNSVMLRAAHEYPWNKTRFW</sequence>